<feature type="compositionally biased region" description="Polar residues" evidence="2">
    <location>
        <begin position="323"/>
        <end position="332"/>
    </location>
</feature>
<dbReference type="VEuPathDB" id="GiardiaDB:GL50581_3406"/>
<feature type="region of interest" description="Disordered" evidence="2">
    <location>
        <begin position="262"/>
        <end position="297"/>
    </location>
</feature>
<feature type="compositionally biased region" description="Basic and acidic residues" evidence="2">
    <location>
        <begin position="268"/>
        <end position="285"/>
    </location>
</feature>
<protein>
    <submittedName>
        <fullName evidence="3">Uncharacterized protein</fullName>
    </submittedName>
</protein>
<evidence type="ECO:0000256" key="2">
    <source>
        <dbReference type="SAM" id="MobiDB-lite"/>
    </source>
</evidence>
<proteinExistence type="predicted"/>
<name>C6LX90_GIAIB</name>
<feature type="coiled-coil region" evidence="1">
    <location>
        <begin position="208"/>
        <end position="242"/>
    </location>
</feature>
<feature type="region of interest" description="Disordered" evidence="2">
    <location>
        <begin position="323"/>
        <end position="349"/>
    </location>
</feature>
<comment type="caution">
    <text evidence="3">The sequence shown here is derived from an EMBL/GenBank/DDBJ whole genome shotgun (WGS) entry which is preliminary data.</text>
</comment>
<evidence type="ECO:0000313" key="4">
    <source>
        <dbReference type="Proteomes" id="UP000002488"/>
    </source>
</evidence>
<feature type="compositionally biased region" description="Polar residues" evidence="2">
    <location>
        <begin position="672"/>
        <end position="688"/>
    </location>
</feature>
<dbReference type="Proteomes" id="UP000002488">
    <property type="component" value="Unassembled WGS sequence"/>
</dbReference>
<sequence>MPLTASELGLGPLSTYTKVHNSHVQVLAERISGKMATALANNVGQAFSYLRNEIHNRKLYVMFEQLLACDPKTDHEAPKDVYPIYSASVDTAELMIMERGMEAMRCQLRDGIEEHFIEHIRTCDHLELQHDKMSRQIYSLTRRIGELTEILQTILAEKATSTKRNQLKIHELNNIISGFNRSSTAAQGFDIEYTSLRDTSLLTQTRETEQLQREIESKNITIAALRSKMQLLSNQLTETKARTRSILTQSFSRQSLDIHITQPYRSSIESEPRESPRKTSADSERIGGAAYNSEQLMESNSMMMGLTTTPRSTQDPCKLLTENQSETSLQPQQDKDKQNDFLDSKRQSCVPPPFKFSSPILRKWQAERQSIRCSNPSAAILASDKDSETTNGFQQTRAQQAFEQPYVPPLQLDAFSYFSDHRSTGEFALLRGNPLSSSNILNRASTLSPLIPHTMRELSTRVYPLMKTRVLPEKTAPMALDDLCDHNLSSCDSGSDSSFVVACEDAAESKPMPTIHCNIGDDRTVSLYAGPHQPETVSTKAVQTTGGDILTAEQLWQDIDLALKVLAKNWIKSHPCTVRYESKAIQCSLEVSECTAYSFYLEPAHTDADLYIKEIRQAVRKGIIEKYDSLQIGVTPNKHENISPSYEEFDDNLSSLHIEKAQYSSMLREPSMRQSTNAFSHSRPSQAASVRRAASGDPASSISPRRLPVRSSSGKTNHRNILSAWTSFRPLSNAPNERLSPRRSNNFLSARSPMHTIEQIQRSNTSASKLISKRPLPQFTVDGIVAGAIEFNPIKSAPLKNGQ</sequence>
<keyword evidence="1" id="KW-0175">Coiled coil</keyword>
<evidence type="ECO:0000256" key="1">
    <source>
        <dbReference type="SAM" id="Coils"/>
    </source>
</evidence>
<feature type="compositionally biased region" description="Basic and acidic residues" evidence="2">
    <location>
        <begin position="333"/>
        <end position="346"/>
    </location>
</feature>
<evidence type="ECO:0000313" key="3">
    <source>
        <dbReference type="EMBL" id="EES99350.1"/>
    </source>
</evidence>
<dbReference type="AlphaFoldDB" id="C6LX90"/>
<accession>C6LX90</accession>
<reference evidence="3 4" key="1">
    <citation type="journal article" date="2009" name="PLoS Pathog.">
        <title>Draft genome sequencing of giardia intestinalis assemblage B isolate GS: is human giardiasis caused by two different species?</title>
        <authorList>
            <person name="Franzen O."/>
            <person name="Jerlstrom-Hultqvist J."/>
            <person name="Castro E."/>
            <person name="Sherwood E."/>
            <person name="Ankarklev J."/>
            <person name="Reiner D.S."/>
            <person name="Palm D."/>
            <person name="Andersson J.O."/>
            <person name="Andersson B."/>
            <person name="Svard S.G."/>
        </authorList>
    </citation>
    <scope>NUCLEOTIDE SEQUENCE [LARGE SCALE GENOMIC DNA]</scope>
    <source>
        <strain evidence="4">ATCC 50581 / GS clone H7</strain>
    </source>
</reference>
<organism evidence="3 4">
    <name type="scientific">Giardia intestinalis (strain ATCC 50581 / GS clone H7)</name>
    <name type="common">Giardia lamblia</name>
    <dbReference type="NCBI Taxonomy" id="598745"/>
    <lineage>
        <taxon>Eukaryota</taxon>
        <taxon>Metamonada</taxon>
        <taxon>Diplomonadida</taxon>
        <taxon>Hexamitidae</taxon>
        <taxon>Giardiinae</taxon>
        <taxon>Giardia</taxon>
    </lineage>
</organism>
<dbReference type="EMBL" id="ACGJ01002887">
    <property type="protein sequence ID" value="EES99350.1"/>
    <property type="molecule type" value="Genomic_DNA"/>
</dbReference>
<gene>
    <name evidence="3" type="ORF">GL50581_3406</name>
</gene>
<feature type="region of interest" description="Disordered" evidence="2">
    <location>
        <begin position="667"/>
        <end position="718"/>
    </location>
</feature>
<dbReference type="OMA" id="LIPHTMR"/>